<dbReference type="PANTHER" id="PTHR30185">
    <property type="entry name" value="CRYPTIC BETA-GLUCOSIDE BGL OPERON ANTITERMINATOR"/>
    <property type="match status" value="1"/>
</dbReference>
<dbReference type="Pfam" id="PF00359">
    <property type="entry name" value="PTS_EIIA_2"/>
    <property type="match status" value="1"/>
</dbReference>
<reference evidence="9 12" key="2">
    <citation type="submission" date="2020-04" db="EMBL/GenBank/DDBJ databases">
        <authorList>
            <person name="Abaymova A."/>
            <person name="Teymurazov M."/>
            <person name="Tazyna O."/>
            <person name="Chatushin Y."/>
            <person name="Svetoch E."/>
            <person name="Pereligyn V."/>
            <person name="Pohylenko V."/>
            <person name="Platonov M."/>
            <person name="Kartsev N."/>
            <person name="Skryabin Y."/>
            <person name="Sizova A."/>
            <person name="Solomentsev V."/>
            <person name="Kislichkina A."/>
            <person name="Bogun A."/>
        </authorList>
    </citation>
    <scope>NUCLEOTIDE SEQUENCE [LARGE SCALE GENOMIC DNA]</scope>
    <source>
        <strain evidence="9">SCPM-O-B-8398</strain>
        <strain evidence="12">SCPM-O-B-8398 (E28)</strain>
    </source>
</reference>
<dbReference type="InterPro" id="IPR036095">
    <property type="entry name" value="PTS_EIIB-like_sf"/>
</dbReference>
<dbReference type="Gene3D" id="1.10.10.10">
    <property type="entry name" value="Winged helix-like DNA-binding domain superfamily/Winged helix DNA-binding domain"/>
    <property type="match status" value="1"/>
</dbReference>
<dbReference type="GO" id="GO:0006355">
    <property type="term" value="P:regulation of DNA-templated transcription"/>
    <property type="evidence" value="ECO:0007669"/>
    <property type="project" value="InterPro"/>
</dbReference>
<dbReference type="SUPFAM" id="SSF52794">
    <property type="entry name" value="PTS system IIB component-like"/>
    <property type="match status" value="1"/>
</dbReference>
<sequence length="693" mass="80668">MKTRTIELLQRFRAYHYPIKAEQLALEYQVSQRTIRQDVLDVNSWLRANQLAEIQTVRKQGFLLRLSDEEEKRLTEALVTYQEELLNRDERTFDLVLSIAYEQQPVYLNRKEEAFMISKSTMDEDMRRLRADLIKYGIEIVSFGRQGLVYKGAERSIRTMIYDLINKNLGRIDFSARNGTKITAAQRIFQQYFSPLEIVKLEAIYTDTMIRQEDDIYKNQLLLFTMIWVQRVRKHELISAINWKNNNEKKDCFTDFIEKVIVEFRLTDVPPVERNYLRFTIETFSSKDISNSLEWVQAQLLTIQLIQFVEEQTRIPFHLKEEILCENLYKHMTALIIRMKHRIQVTNPLKENIRANYRPIYEAVELFVPTIAEVIGGEIIEDELAFLVIHFSTIASTIKQNVTYMYKSVVVCHHGLATGNLLAENLKEKFPQIEVVAVLSSKEAELVDKLDVDLIFSTFQLSDQNKPLLVLEPILTDANRPIIADFLNAHQKVQRLIPTESGQTELFTDVLRIVEESGGKIDRPIYTKLETLFEQNHLEINKREIQPMLKDILTDNHILIQEHVDNWQEAIERVAKPLLKENIVESSYVDAMVRAVEEYGAYIVIGKNLALAHARPEDGVNKLGVSVATIRQPVDFGNEEMDPVKIIFCLAAVDSYSHLTIMKELIELINDETKLTRLIESPNVDLFKKRLFK</sequence>
<dbReference type="GO" id="GO:0009401">
    <property type="term" value="P:phosphoenolpyruvate-dependent sugar phosphotransferase system"/>
    <property type="evidence" value="ECO:0007669"/>
    <property type="project" value="InterPro"/>
</dbReference>
<organism evidence="10 11">
    <name type="scientific">Enterococcus mundtii</name>
    <dbReference type="NCBI Taxonomy" id="53346"/>
    <lineage>
        <taxon>Bacteria</taxon>
        <taxon>Bacillati</taxon>
        <taxon>Bacillota</taxon>
        <taxon>Bacilli</taxon>
        <taxon>Lactobacillales</taxon>
        <taxon>Enterococcaceae</taxon>
        <taxon>Enterococcus</taxon>
    </lineage>
</organism>
<dbReference type="InterPro" id="IPR016152">
    <property type="entry name" value="PTrfase/Anion_transptr"/>
</dbReference>
<dbReference type="CDD" id="cd05568">
    <property type="entry name" value="PTS_IIB_bgl_like"/>
    <property type="match status" value="1"/>
</dbReference>
<keyword evidence="4" id="KW-0010">Activator</keyword>
<dbReference type="InterPro" id="IPR036634">
    <property type="entry name" value="PRD_sf"/>
</dbReference>
<accession>A0A1V2ULC9</accession>
<dbReference type="SUPFAM" id="SSF55804">
    <property type="entry name" value="Phoshotransferase/anion transport protein"/>
    <property type="match status" value="1"/>
</dbReference>
<dbReference type="PANTHER" id="PTHR30185:SF18">
    <property type="entry name" value="TRANSCRIPTIONAL REGULATOR MTLR"/>
    <property type="match status" value="1"/>
</dbReference>
<dbReference type="EMBL" id="JABCAG010000011">
    <property type="protein sequence ID" value="NMP57885.1"/>
    <property type="molecule type" value="Genomic_DNA"/>
</dbReference>
<dbReference type="InterPro" id="IPR013011">
    <property type="entry name" value="PTS_EIIB_2"/>
</dbReference>
<evidence type="ECO:0000313" key="9">
    <source>
        <dbReference type="EMBL" id="NMP57885.1"/>
    </source>
</evidence>
<dbReference type="EMBL" id="MSTR01000002">
    <property type="protein sequence ID" value="ONN44279.1"/>
    <property type="molecule type" value="Genomic_DNA"/>
</dbReference>
<dbReference type="InterPro" id="IPR050661">
    <property type="entry name" value="BglG_antiterminators"/>
</dbReference>
<dbReference type="Pfam" id="PF00874">
    <property type="entry name" value="PRD"/>
    <property type="match status" value="1"/>
</dbReference>
<evidence type="ECO:0000259" key="8">
    <source>
        <dbReference type="PROSITE" id="PS51372"/>
    </source>
</evidence>
<keyword evidence="3" id="KW-0805">Transcription regulation</keyword>
<dbReference type="Gene3D" id="3.40.930.10">
    <property type="entry name" value="Mannitol-specific EII, Chain A"/>
    <property type="match status" value="1"/>
</dbReference>
<evidence type="ECO:0000256" key="5">
    <source>
        <dbReference type="ARBA" id="ARBA00023163"/>
    </source>
</evidence>
<dbReference type="Proteomes" id="UP000189299">
    <property type="component" value="Unassembled WGS sequence"/>
</dbReference>
<dbReference type="InterPro" id="IPR011608">
    <property type="entry name" value="PRD"/>
</dbReference>
<dbReference type="AlphaFoldDB" id="A0A1V2ULC9"/>
<gene>
    <name evidence="10" type="ORF">BTN92_02330</name>
    <name evidence="9" type="ORF">HI921_05295</name>
</gene>
<dbReference type="Pfam" id="PF05043">
    <property type="entry name" value="Mga"/>
    <property type="match status" value="1"/>
</dbReference>
<evidence type="ECO:0000259" key="7">
    <source>
        <dbReference type="PROSITE" id="PS51099"/>
    </source>
</evidence>
<dbReference type="SUPFAM" id="SSF63520">
    <property type="entry name" value="PTS-regulatory domain, PRD"/>
    <property type="match status" value="1"/>
</dbReference>
<evidence type="ECO:0000313" key="12">
    <source>
        <dbReference type="Proteomes" id="UP000557857"/>
    </source>
</evidence>
<dbReference type="Gene3D" id="1.10.1790.10">
    <property type="entry name" value="PRD domain"/>
    <property type="match status" value="1"/>
</dbReference>
<dbReference type="Proteomes" id="UP000557857">
    <property type="component" value="Unassembled WGS sequence"/>
</dbReference>
<protein>
    <submittedName>
        <fullName evidence="10">PTS ascorbate transporter subunit IIA</fullName>
    </submittedName>
    <submittedName>
        <fullName evidence="9">PTS transporter subunit EIIA</fullName>
    </submittedName>
</protein>
<evidence type="ECO:0000256" key="3">
    <source>
        <dbReference type="ARBA" id="ARBA00023015"/>
    </source>
</evidence>
<dbReference type="OrthoDB" id="369398at2"/>
<dbReference type="PROSITE" id="PS51099">
    <property type="entry name" value="PTS_EIIB_TYPE_2"/>
    <property type="match status" value="1"/>
</dbReference>
<evidence type="ECO:0000256" key="2">
    <source>
        <dbReference type="ARBA" id="ARBA00022737"/>
    </source>
</evidence>
<dbReference type="CDD" id="cd00211">
    <property type="entry name" value="PTS_IIA_fru"/>
    <property type="match status" value="1"/>
</dbReference>
<dbReference type="InterPro" id="IPR013196">
    <property type="entry name" value="HTH_11"/>
</dbReference>
<evidence type="ECO:0000259" key="6">
    <source>
        <dbReference type="PROSITE" id="PS51094"/>
    </source>
</evidence>
<dbReference type="PROSITE" id="PS51094">
    <property type="entry name" value="PTS_EIIA_TYPE_2"/>
    <property type="match status" value="1"/>
</dbReference>
<dbReference type="InterPro" id="IPR007737">
    <property type="entry name" value="Mga_HTH"/>
</dbReference>
<dbReference type="PROSITE" id="PS51372">
    <property type="entry name" value="PRD_2"/>
    <property type="match status" value="1"/>
</dbReference>
<reference evidence="10 11" key="1">
    <citation type="submission" date="2016-12" db="EMBL/GenBank/DDBJ databases">
        <authorList>
            <person name="Song W.-J."/>
            <person name="Kurnit D.M."/>
        </authorList>
    </citation>
    <scope>NUCLEOTIDE SEQUENCE [LARGE SCALE GENOMIC DNA]</scope>
    <source>
        <strain evidence="10 11">CGB1038-1_S1</strain>
    </source>
</reference>
<proteinExistence type="predicted"/>
<dbReference type="STRING" id="53346.A5802_002602"/>
<dbReference type="GO" id="GO:0008982">
    <property type="term" value="F:protein-N(PI)-phosphohistidine-sugar phosphotransferase activity"/>
    <property type="evidence" value="ECO:0007669"/>
    <property type="project" value="InterPro"/>
</dbReference>
<name>A0A1V2ULC9_ENTMU</name>
<keyword evidence="1" id="KW-0808">Transferase</keyword>
<dbReference type="Gene3D" id="3.40.50.2300">
    <property type="match status" value="1"/>
</dbReference>
<keyword evidence="5" id="KW-0804">Transcription</keyword>
<dbReference type="RefSeq" id="WP_077151210.1">
    <property type="nucleotide sequence ID" value="NZ_CABMMO010000002.1"/>
</dbReference>
<comment type="caution">
    <text evidence="10">The sequence shown here is derived from an EMBL/GenBank/DDBJ whole genome shotgun (WGS) entry which is preliminary data.</text>
</comment>
<feature type="domain" description="PRD" evidence="8">
    <location>
        <begin position="293"/>
        <end position="401"/>
    </location>
</feature>
<evidence type="ECO:0000256" key="4">
    <source>
        <dbReference type="ARBA" id="ARBA00023159"/>
    </source>
</evidence>
<evidence type="ECO:0000313" key="11">
    <source>
        <dbReference type="Proteomes" id="UP000189299"/>
    </source>
</evidence>
<feature type="domain" description="PTS EIIA type-2" evidence="6">
    <location>
        <begin position="551"/>
        <end position="693"/>
    </location>
</feature>
<keyword evidence="2" id="KW-0677">Repeat</keyword>
<dbReference type="InterPro" id="IPR036388">
    <property type="entry name" value="WH-like_DNA-bd_sf"/>
</dbReference>
<evidence type="ECO:0000256" key="1">
    <source>
        <dbReference type="ARBA" id="ARBA00022679"/>
    </source>
</evidence>
<dbReference type="Pfam" id="PF08279">
    <property type="entry name" value="HTH_11"/>
    <property type="match status" value="1"/>
</dbReference>
<evidence type="ECO:0000313" key="10">
    <source>
        <dbReference type="EMBL" id="ONN44279.1"/>
    </source>
</evidence>
<dbReference type="InterPro" id="IPR002178">
    <property type="entry name" value="PTS_EIIA_type-2_dom"/>
</dbReference>
<feature type="domain" description="PTS EIIB type-2" evidence="7">
    <location>
        <begin position="406"/>
        <end position="495"/>
    </location>
</feature>